<reference evidence="4" key="1">
    <citation type="submission" date="2018-02" db="EMBL/GenBank/DDBJ databases">
        <authorList>
            <person name="Hausmann B."/>
        </authorList>
    </citation>
    <scope>NUCLEOTIDE SEQUENCE [LARGE SCALE GENOMIC DNA]</scope>
    <source>
        <strain evidence="4">Peat soil MAG SbA1</strain>
    </source>
</reference>
<protein>
    <recommendedName>
        <fullName evidence="5">Carboxypeptidase regulatory-like domain-containing protein</fullName>
    </recommendedName>
</protein>
<feature type="region of interest" description="Disordered" evidence="1">
    <location>
        <begin position="327"/>
        <end position="358"/>
    </location>
</feature>
<feature type="compositionally biased region" description="Low complexity" evidence="1">
    <location>
        <begin position="332"/>
        <end position="343"/>
    </location>
</feature>
<dbReference type="OrthoDB" id="128483at2"/>
<evidence type="ECO:0000256" key="2">
    <source>
        <dbReference type="SAM" id="Phobius"/>
    </source>
</evidence>
<evidence type="ECO:0000313" key="3">
    <source>
        <dbReference type="EMBL" id="SPF33289.1"/>
    </source>
</evidence>
<feature type="region of interest" description="Disordered" evidence="1">
    <location>
        <begin position="22"/>
        <end position="44"/>
    </location>
</feature>
<sequence>MNRPKLSATRVGTAALGCPVERSSTAHSAAKQPPRFARPDSRGRLSPHRCLMSLAFTLLLSTFASAQTLTGTVKNATTGTPGAGDEVVLLSLGQGMEESGRTQSDAKGHFSFKLDDAQSPHLVRVIHQEVTYHRMAPPGTTSVEVDVYDVSKKVEGIEVVADIMRLQVEQGQLEVMRAFAVQNNSKPPRTQMNERNLEFYVPEGAQIIESEAMTANGQPLNSAPVPVDDKKTRYAYLFPLRPGTTQFQLAYQLPYTGSANIDPKSIYPLQHFVAILPKTMQFSAAPSANFQPMSDPQQPDANVQVASGATLGRSLAFKVSGEGTLEARNENAGQPGDGAPAQAESRPGGGLGPPIDAPDPLHRYQFPILIGVTLALAGGGVFTAFRQQTGARAAFRPKAMQAADQEADASYEEMEAVAASAKRGAATQPPKAPVSTSSMLLEGLKEELFQLEVEHKQGRISQQEYEKTKAALDQTLQRALKRATQKT</sequence>
<dbReference type="Proteomes" id="UP000238701">
    <property type="component" value="Unassembled WGS sequence"/>
</dbReference>
<keyword evidence="2" id="KW-0472">Membrane</keyword>
<dbReference type="AlphaFoldDB" id="A0A2U3K107"/>
<dbReference type="EMBL" id="OMOD01000020">
    <property type="protein sequence ID" value="SPF33289.1"/>
    <property type="molecule type" value="Genomic_DNA"/>
</dbReference>
<accession>A0A2U3K107</accession>
<evidence type="ECO:0008006" key="5">
    <source>
        <dbReference type="Google" id="ProtNLM"/>
    </source>
</evidence>
<proteinExistence type="predicted"/>
<organism evidence="3 4">
    <name type="scientific">Candidatus Sulfotelmatobacter kueseliae</name>
    <dbReference type="NCBI Taxonomy" id="2042962"/>
    <lineage>
        <taxon>Bacteria</taxon>
        <taxon>Pseudomonadati</taxon>
        <taxon>Acidobacteriota</taxon>
        <taxon>Terriglobia</taxon>
        <taxon>Terriglobales</taxon>
        <taxon>Candidatus Korobacteraceae</taxon>
        <taxon>Candidatus Sulfotelmatobacter</taxon>
    </lineage>
</organism>
<feature type="transmembrane region" description="Helical" evidence="2">
    <location>
        <begin position="364"/>
        <end position="385"/>
    </location>
</feature>
<name>A0A2U3K107_9BACT</name>
<keyword evidence="2" id="KW-1133">Transmembrane helix</keyword>
<gene>
    <name evidence="3" type="ORF">SBA1_1160029</name>
</gene>
<evidence type="ECO:0000313" key="4">
    <source>
        <dbReference type="Proteomes" id="UP000238701"/>
    </source>
</evidence>
<evidence type="ECO:0000256" key="1">
    <source>
        <dbReference type="SAM" id="MobiDB-lite"/>
    </source>
</evidence>
<keyword evidence="2" id="KW-0812">Transmembrane</keyword>